<feature type="compositionally biased region" description="Polar residues" evidence="2">
    <location>
        <begin position="87"/>
        <end position="110"/>
    </location>
</feature>
<comment type="similarity">
    <text evidence="1">Belongs to the RIPOR family.</text>
</comment>
<dbReference type="OrthoDB" id="9999654at2759"/>
<feature type="compositionally biased region" description="Pro residues" evidence="2">
    <location>
        <begin position="493"/>
        <end position="507"/>
    </location>
</feature>
<feature type="region of interest" description="Disordered" evidence="2">
    <location>
        <begin position="474"/>
        <end position="522"/>
    </location>
</feature>
<feature type="region of interest" description="Disordered" evidence="2">
    <location>
        <begin position="70"/>
        <end position="148"/>
    </location>
</feature>
<dbReference type="Gene3D" id="1.25.10.10">
    <property type="entry name" value="Leucine-rich Repeat Variant"/>
    <property type="match status" value="1"/>
</dbReference>
<evidence type="ECO:0000256" key="1">
    <source>
        <dbReference type="ARBA" id="ARBA00005744"/>
    </source>
</evidence>
<feature type="compositionally biased region" description="Polar residues" evidence="2">
    <location>
        <begin position="126"/>
        <end position="138"/>
    </location>
</feature>
<evidence type="ECO:0000313" key="5">
    <source>
        <dbReference type="Proteomes" id="UP000242188"/>
    </source>
</evidence>
<keyword evidence="5" id="KW-1185">Reference proteome</keyword>
<proteinExistence type="inferred from homology"/>
<dbReference type="PANTHER" id="PTHR15829">
    <property type="entry name" value="PROTEIN KINASE PKN/PRK1, EFFECTOR"/>
    <property type="match status" value="1"/>
</dbReference>
<dbReference type="PANTHER" id="PTHR15829:SF13">
    <property type="entry name" value="FAM65 N-TERMINAL DOMAIN-CONTAINING PROTEIN"/>
    <property type="match status" value="1"/>
</dbReference>
<reference evidence="4 5" key="1">
    <citation type="journal article" date="2017" name="Nat. Ecol. Evol.">
        <title>Scallop genome provides insights into evolution of bilaterian karyotype and development.</title>
        <authorList>
            <person name="Wang S."/>
            <person name="Zhang J."/>
            <person name="Jiao W."/>
            <person name="Li J."/>
            <person name="Xun X."/>
            <person name="Sun Y."/>
            <person name="Guo X."/>
            <person name="Huan P."/>
            <person name="Dong B."/>
            <person name="Zhang L."/>
            <person name="Hu X."/>
            <person name="Sun X."/>
            <person name="Wang J."/>
            <person name="Zhao C."/>
            <person name="Wang Y."/>
            <person name="Wang D."/>
            <person name="Huang X."/>
            <person name="Wang R."/>
            <person name="Lv J."/>
            <person name="Li Y."/>
            <person name="Zhang Z."/>
            <person name="Liu B."/>
            <person name="Lu W."/>
            <person name="Hui Y."/>
            <person name="Liang J."/>
            <person name="Zhou Z."/>
            <person name="Hou R."/>
            <person name="Li X."/>
            <person name="Liu Y."/>
            <person name="Li H."/>
            <person name="Ning X."/>
            <person name="Lin Y."/>
            <person name="Zhao L."/>
            <person name="Xing Q."/>
            <person name="Dou J."/>
            <person name="Li Y."/>
            <person name="Mao J."/>
            <person name="Guo H."/>
            <person name="Dou H."/>
            <person name="Li T."/>
            <person name="Mu C."/>
            <person name="Jiang W."/>
            <person name="Fu Q."/>
            <person name="Fu X."/>
            <person name="Miao Y."/>
            <person name="Liu J."/>
            <person name="Yu Q."/>
            <person name="Li R."/>
            <person name="Liao H."/>
            <person name="Li X."/>
            <person name="Kong Y."/>
            <person name="Jiang Z."/>
            <person name="Chourrout D."/>
            <person name="Li R."/>
            <person name="Bao Z."/>
        </authorList>
    </citation>
    <scope>NUCLEOTIDE SEQUENCE [LARGE SCALE GENOMIC DNA]</scope>
    <source>
        <strain evidence="4 5">PY_sf001</strain>
    </source>
</reference>
<sequence>MNSKYLHVVFVIISCEKFLCGGYLCNICNQLFNHMLSILTYDPFSMTRKDPYQTENHVLLENINNNIQVPRGPTLELPPSSKGASVYRSQSFGGMSTRSAPSLGSPSGSTPVLGETLRGRGWAKSPQASRTSLGGSSRKSPKIPKVPRPSRAFLMFDSVRRGVREFIEATRDDIDQLHSRGLDSTSTAQQIKAAERYMKRLEFHLSKIEELHDCYLVQQQLREGTKTMQRAYILSPAKRREVLASVRYGMKECSQTMCAIEAQLEAMLGTFNCKLKGMAGFARLCPGDVFEISLKHGTQKWKSKGRVEKNGAQRWDNAEYTFKALVGDIIHIKGVEARSFKSVLLGQKSCDTRDLFSSNPQLMTVSINTNGSLKLSIVITWNPLDGVEESMSYFEVPMRAATTPRRRPVSVLALNGELNGSYMSLSDKQERRFSTPLSLAKDDNFVFRAASSTSAQSSPYPSSEGRLLHRDSGFSSAINLPTSSPVQPKKPLTSPPSPPLETRPRSPPLTREGLHQFPVHPSSPVLSHSTLPSSVFNHLHFPVASSHSGSHVREEPQTVEDALNSLQTSLEDFHGQYRELERLEDVVVTLEHVLRKESRCSSRSSSISISIESALEAFDFLNTEETTVEEAEAQVDQAAFDNIISSPESTAKTADSGIESLAKRLSEDTQLGSSEGSSPLPPTTGNDQVDHALIYHLVYCERLLESLGNFGPLKCREIYALDKLQKQAEIIEHLIKVADTDSVVDLLSVMTELTDDKSLREFWARCTDHNMLYIHPEKLVSSLEQKYGPQLQSKYNKDPKKVLRHLVMRILDVPSYDPEKINTTCVVTLHQFMRYFKDEGGFANVDGVASDLHMIEQLCSTNPDAVIKTILSLRDELPSSPCLKVMGALLVSKSQEVQKCLASYLNLINMKSEERTKAIVVFVEGLEDKTSEIRAGSCIALSMLEATEGIDQLAYICHTDTSQSVRLKAKEALVSLGEEGRRAYEEGQLTTHGFQGVHVRK</sequence>
<evidence type="ECO:0000256" key="2">
    <source>
        <dbReference type="SAM" id="MobiDB-lite"/>
    </source>
</evidence>
<dbReference type="EMBL" id="NEDP02000643">
    <property type="protein sequence ID" value="OWF55524.1"/>
    <property type="molecule type" value="Genomic_DNA"/>
</dbReference>
<dbReference type="InterPro" id="IPR026136">
    <property type="entry name" value="RIPOR3"/>
</dbReference>
<dbReference type="STRING" id="6573.A0A210R3M8"/>
<protein>
    <submittedName>
        <fullName evidence="4">Protein FAM65C</fullName>
    </submittedName>
</protein>
<dbReference type="AlphaFoldDB" id="A0A210R3M8"/>
<dbReference type="Pfam" id="PF15903">
    <property type="entry name" value="PL48"/>
    <property type="match status" value="1"/>
</dbReference>
<dbReference type="SUPFAM" id="SSF48371">
    <property type="entry name" value="ARM repeat"/>
    <property type="match status" value="1"/>
</dbReference>
<dbReference type="InterPro" id="IPR031780">
    <property type="entry name" value="FAM65_N"/>
</dbReference>
<accession>A0A210R3M8</accession>
<comment type="caution">
    <text evidence="4">The sequence shown here is derived from an EMBL/GenBank/DDBJ whole genome shotgun (WGS) entry which is preliminary data.</text>
</comment>
<organism evidence="4 5">
    <name type="scientific">Mizuhopecten yessoensis</name>
    <name type="common">Japanese scallop</name>
    <name type="synonym">Patinopecten yessoensis</name>
    <dbReference type="NCBI Taxonomy" id="6573"/>
    <lineage>
        <taxon>Eukaryota</taxon>
        <taxon>Metazoa</taxon>
        <taxon>Spiralia</taxon>
        <taxon>Lophotrochozoa</taxon>
        <taxon>Mollusca</taxon>
        <taxon>Bivalvia</taxon>
        <taxon>Autobranchia</taxon>
        <taxon>Pteriomorphia</taxon>
        <taxon>Pectinida</taxon>
        <taxon>Pectinoidea</taxon>
        <taxon>Pectinidae</taxon>
        <taxon>Mizuhopecten</taxon>
    </lineage>
</organism>
<dbReference type="Proteomes" id="UP000242188">
    <property type="component" value="Unassembled WGS sequence"/>
</dbReference>
<feature type="region of interest" description="Disordered" evidence="2">
    <location>
        <begin position="665"/>
        <end position="685"/>
    </location>
</feature>
<feature type="domain" description="FAM65 N-terminal" evidence="3">
    <location>
        <begin position="86"/>
        <end position="403"/>
    </location>
</feature>
<dbReference type="InterPro" id="IPR016024">
    <property type="entry name" value="ARM-type_fold"/>
</dbReference>
<feature type="compositionally biased region" description="Polar residues" evidence="2">
    <location>
        <begin position="474"/>
        <end position="486"/>
    </location>
</feature>
<name>A0A210R3M8_MIZYE</name>
<evidence type="ECO:0000313" key="4">
    <source>
        <dbReference type="EMBL" id="OWF55524.1"/>
    </source>
</evidence>
<dbReference type="InterPro" id="IPR011989">
    <property type="entry name" value="ARM-like"/>
</dbReference>
<evidence type="ECO:0000259" key="3">
    <source>
        <dbReference type="Pfam" id="PF15903"/>
    </source>
</evidence>
<gene>
    <name evidence="4" type="ORF">KP79_PYT00240</name>
</gene>
<dbReference type="PROSITE" id="PS51257">
    <property type="entry name" value="PROKAR_LIPOPROTEIN"/>
    <property type="match status" value="1"/>
</dbReference>